<sequence length="365" mass="39456">RWVGRSAVLPNNPSAPQWLRWLVLTAPLFGLQLVWSCEMAQASPFLLSLGVSKSMMSIVFLAGPLSGLIVQPLVGVLSDRCKSTLGRRRPFIVAGCACSSLSVLMLGWSKEIAAVFADDGTTLVRPLLTSPTPTSSDFSVNVIQAMDRSLLVDVVPPAQQPAVNAWAGRMFGFGAVFGYWIGGIDLVWWTRGWLGGEQLKVLTIFTSVLLIGTHAVTVTCVRERILISRAGDDADGGGSGSSSGALRALADVWHTIRHLPRPIQQVFNVQFSGWIGWFPVLFFSTTWVAEMYVKTRWEGGGPGSELKDAPEDVRERATRAGTHAMLWHSVVSLATSIVLPPLVAASSSNSTSSQHDQRPSSSSRR</sequence>
<dbReference type="RefSeq" id="XP_018273630.1">
    <property type="nucleotide sequence ID" value="XM_018419223.1"/>
</dbReference>
<dbReference type="InterPro" id="IPR036259">
    <property type="entry name" value="MFS_trans_sf"/>
</dbReference>
<dbReference type="Proteomes" id="UP000053890">
    <property type="component" value="Unassembled WGS sequence"/>
</dbReference>
<comment type="subcellular location">
    <subcellularLocation>
        <location evidence="1">Membrane</location>
        <topology evidence="1">Multi-pass membrane protein</topology>
    </subcellularLocation>
</comment>
<protein>
    <recommendedName>
        <fullName evidence="10">Major facilitator superfamily (MFS) profile domain-containing protein</fullName>
    </recommendedName>
</protein>
<evidence type="ECO:0000256" key="2">
    <source>
        <dbReference type="ARBA" id="ARBA00022448"/>
    </source>
</evidence>
<evidence type="ECO:0000256" key="5">
    <source>
        <dbReference type="ARBA" id="ARBA00023136"/>
    </source>
</evidence>
<dbReference type="OrthoDB" id="28755at2759"/>
<feature type="non-terminal residue" evidence="8">
    <location>
        <position position="1"/>
    </location>
</feature>
<dbReference type="Pfam" id="PF13347">
    <property type="entry name" value="MFS_2"/>
    <property type="match status" value="1"/>
</dbReference>
<organism evidence="8 9">
    <name type="scientific">Rhodotorula graminis (strain WP1)</name>
    <dbReference type="NCBI Taxonomy" id="578459"/>
    <lineage>
        <taxon>Eukaryota</taxon>
        <taxon>Fungi</taxon>
        <taxon>Dikarya</taxon>
        <taxon>Basidiomycota</taxon>
        <taxon>Pucciniomycotina</taxon>
        <taxon>Microbotryomycetes</taxon>
        <taxon>Sporidiobolales</taxon>
        <taxon>Sporidiobolaceae</taxon>
        <taxon>Rhodotorula</taxon>
    </lineage>
</organism>
<evidence type="ECO:0000256" key="1">
    <source>
        <dbReference type="ARBA" id="ARBA00004141"/>
    </source>
</evidence>
<gene>
    <name evidence="8" type="ORF">RHOBADRAFT_8597</name>
</gene>
<evidence type="ECO:0000256" key="4">
    <source>
        <dbReference type="ARBA" id="ARBA00022989"/>
    </source>
</evidence>
<dbReference type="GO" id="GO:0005886">
    <property type="term" value="C:plasma membrane"/>
    <property type="evidence" value="ECO:0007669"/>
    <property type="project" value="TreeGrafter"/>
</dbReference>
<name>A0A194SDT3_RHOGW</name>
<feature type="transmembrane region" description="Helical" evidence="7">
    <location>
        <begin position="18"/>
        <end position="37"/>
    </location>
</feature>
<dbReference type="EMBL" id="KQ474074">
    <property type="protein sequence ID" value="KPV77581.1"/>
    <property type="molecule type" value="Genomic_DNA"/>
</dbReference>
<feature type="region of interest" description="Disordered" evidence="6">
    <location>
        <begin position="345"/>
        <end position="365"/>
    </location>
</feature>
<evidence type="ECO:0000256" key="3">
    <source>
        <dbReference type="ARBA" id="ARBA00022692"/>
    </source>
</evidence>
<dbReference type="PANTHER" id="PTHR19432">
    <property type="entry name" value="SUGAR TRANSPORTER"/>
    <property type="match status" value="1"/>
</dbReference>
<feature type="compositionally biased region" description="Low complexity" evidence="6">
    <location>
        <begin position="346"/>
        <end position="365"/>
    </location>
</feature>
<feature type="transmembrane region" description="Helical" evidence="7">
    <location>
        <begin position="266"/>
        <end position="289"/>
    </location>
</feature>
<dbReference type="GO" id="GO:0008506">
    <property type="term" value="F:sucrose:proton symporter activity"/>
    <property type="evidence" value="ECO:0007669"/>
    <property type="project" value="TreeGrafter"/>
</dbReference>
<dbReference type="OMA" id="WNIVVIS"/>
<keyword evidence="2" id="KW-0813">Transport</keyword>
<feature type="transmembrane region" description="Helical" evidence="7">
    <location>
        <begin position="170"/>
        <end position="189"/>
    </location>
</feature>
<evidence type="ECO:0000313" key="8">
    <source>
        <dbReference type="EMBL" id="KPV77581.1"/>
    </source>
</evidence>
<evidence type="ECO:0008006" key="10">
    <source>
        <dbReference type="Google" id="ProtNLM"/>
    </source>
</evidence>
<keyword evidence="5 7" id="KW-0472">Membrane</keyword>
<keyword evidence="9" id="KW-1185">Reference proteome</keyword>
<keyword evidence="4 7" id="KW-1133">Transmembrane helix</keyword>
<evidence type="ECO:0000313" key="9">
    <source>
        <dbReference type="Proteomes" id="UP000053890"/>
    </source>
</evidence>
<accession>A0A194SDT3</accession>
<reference evidence="8 9" key="1">
    <citation type="journal article" date="2015" name="Front. Microbiol.">
        <title>Genome sequence of the plant growth promoting endophytic yeast Rhodotorula graminis WP1.</title>
        <authorList>
            <person name="Firrincieli A."/>
            <person name="Otillar R."/>
            <person name="Salamov A."/>
            <person name="Schmutz J."/>
            <person name="Khan Z."/>
            <person name="Redman R.S."/>
            <person name="Fleck N.D."/>
            <person name="Lindquist E."/>
            <person name="Grigoriev I.V."/>
            <person name="Doty S.L."/>
        </authorList>
    </citation>
    <scope>NUCLEOTIDE SEQUENCE [LARGE SCALE GENOMIC DNA]</scope>
    <source>
        <strain evidence="8 9">WP1</strain>
    </source>
</reference>
<dbReference type="SUPFAM" id="SSF103473">
    <property type="entry name" value="MFS general substrate transporter"/>
    <property type="match status" value="1"/>
</dbReference>
<feature type="transmembrane region" description="Helical" evidence="7">
    <location>
        <begin position="325"/>
        <end position="345"/>
    </location>
</feature>
<feature type="non-terminal residue" evidence="8">
    <location>
        <position position="365"/>
    </location>
</feature>
<proteinExistence type="predicted"/>
<dbReference type="PANTHER" id="PTHR19432:SF91">
    <property type="entry name" value="GENERAL ALPHA-GLUCOSIDE PERMEASE"/>
    <property type="match status" value="1"/>
</dbReference>
<evidence type="ECO:0000256" key="7">
    <source>
        <dbReference type="SAM" id="Phobius"/>
    </source>
</evidence>
<feature type="transmembrane region" description="Helical" evidence="7">
    <location>
        <begin position="58"/>
        <end position="78"/>
    </location>
</feature>
<evidence type="ECO:0000256" key="6">
    <source>
        <dbReference type="SAM" id="MobiDB-lite"/>
    </source>
</evidence>
<keyword evidence="3 7" id="KW-0812">Transmembrane</keyword>
<dbReference type="AlphaFoldDB" id="A0A194SDT3"/>
<dbReference type="Gene3D" id="1.20.1250.20">
    <property type="entry name" value="MFS general substrate transporter like domains"/>
    <property type="match status" value="1"/>
</dbReference>
<feature type="transmembrane region" description="Helical" evidence="7">
    <location>
        <begin position="201"/>
        <end position="221"/>
    </location>
</feature>
<dbReference type="GeneID" id="28979669"/>